<comment type="caution">
    <text evidence="1">The sequence shown here is derived from an EMBL/GenBank/DDBJ whole genome shotgun (WGS) entry which is preliminary data.</text>
</comment>
<gene>
    <name evidence="1" type="ORF">HMPREF9439_02625</name>
</gene>
<dbReference type="AlphaFoldDB" id="F3QNT9"/>
<accession>F3QNT9</accession>
<evidence type="ECO:0000313" key="2">
    <source>
        <dbReference type="Proteomes" id="UP000005156"/>
    </source>
</evidence>
<dbReference type="Proteomes" id="UP000005156">
    <property type="component" value="Unassembled WGS sequence"/>
</dbReference>
<dbReference type="EMBL" id="AFBP01000096">
    <property type="protein sequence ID" value="EGG50640.1"/>
    <property type="molecule type" value="Genomic_DNA"/>
</dbReference>
<sequence>MKTTKRTPERQYWIPVATSEEKGQKCLVLSNSATSEECSVSISKILLCFLLREKLRNVESCQGFECSPLATAYWERLSQNGSIQLADLITDPNFEILYEPDVSYPETFRFALTSISNTTLHLGLYDLVSAITFLSLYKRIPDPYFQAGYDKSELWEHFSYFEPKFSDRLCDIFIFGKKQNKPAGQDKTYREFVVNDSLKIGVENSKLKPLKLKKVGSGTLTSADVELSEIFAAVALLQAIKEGDEINNYSYLPEISNAWWNKLSRKKLLTSEGVSIPQIGVLSHENCEAPEEIKIATRQGELINLTTYQLLTILFCLQLCGIVDEPKVNTSNRGNYWREVFRFFPALKVNLLRQKFSYLTI</sequence>
<proteinExistence type="predicted"/>
<dbReference type="HOGENOM" id="CLU_766929_0_0_4"/>
<dbReference type="GeneID" id="43349895"/>
<evidence type="ECO:0000313" key="1">
    <source>
        <dbReference type="EMBL" id="EGG50640.1"/>
    </source>
</evidence>
<protein>
    <submittedName>
        <fullName evidence="1">Conserved domain protein</fullName>
    </submittedName>
</protein>
<reference evidence="1 2" key="1">
    <citation type="submission" date="2011-02" db="EMBL/GenBank/DDBJ databases">
        <authorList>
            <person name="Weinstock G."/>
            <person name="Sodergren E."/>
            <person name="Clifton S."/>
            <person name="Fulton L."/>
            <person name="Fulton B."/>
            <person name="Courtney L."/>
            <person name="Fronick C."/>
            <person name="Harrison M."/>
            <person name="Strong C."/>
            <person name="Farmer C."/>
            <person name="Delahaunty K."/>
            <person name="Markovic C."/>
            <person name="Hall O."/>
            <person name="Minx P."/>
            <person name="Tomlinson C."/>
            <person name="Mitreva M."/>
            <person name="Hou S."/>
            <person name="Chen J."/>
            <person name="Wollam A."/>
            <person name="Pepin K.H."/>
            <person name="Johnson M."/>
            <person name="Bhonagiri V."/>
            <person name="Zhang X."/>
            <person name="Suruliraj S."/>
            <person name="Warren W."/>
            <person name="Chinwalla A."/>
            <person name="Mardis E.R."/>
            <person name="Wilson R.K."/>
        </authorList>
    </citation>
    <scope>NUCLEOTIDE SEQUENCE [LARGE SCALE GENOMIC DNA]</scope>
    <source>
        <strain evidence="1 2">YIT 11859</strain>
    </source>
</reference>
<organism evidence="1 2">
    <name type="scientific">Parasutterella excrementihominis YIT 11859</name>
    <dbReference type="NCBI Taxonomy" id="762966"/>
    <lineage>
        <taxon>Bacteria</taxon>
        <taxon>Pseudomonadati</taxon>
        <taxon>Pseudomonadota</taxon>
        <taxon>Betaproteobacteria</taxon>
        <taxon>Burkholderiales</taxon>
        <taxon>Sutterellaceae</taxon>
        <taxon>Parasutterella</taxon>
    </lineage>
</organism>
<keyword evidence="2" id="KW-1185">Reference proteome</keyword>
<dbReference type="RefSeq" id="WP_008865051.1">
    <property type="nucleotide sequence ID" value="NZ_GL883761.1"/>
</dbReference>
<name>F3QNT9_9BURK</name>